<dbReference type="InterPro" id="IPR001789">
    <property type="entry name" value="Sig_transdc_resp-reg_receiver"/>
</dbReference>
<dbReference type="SUPFAM" id="SSF52172">
    <property type="entry name" value="CheY-like"/>
    <property type="match status" value="1"/>
</dbReference>
<dbReference type="Pfam" id="PF00072">
    <property type="entry name" value="Response_reg"/>
    <property type="match status" value="1"/>
</dbReference>
<evidence type="ECO:0000256" key="7">
    <source>
        <dbReference type="PROSITE-ProRule" id="PRU01091"/>
    </source>
</evidence>
<keyword evidence="11" id="KW-1185">Reference proteome</keyword>
<keyword evidence="1 6" id="KW-0597">Phosphoprotein</keyword>
<dbReference type="Gene3D" id="3.40.50.2300">
    <property type="match status" value="1"/>
</dbReference>
<dbReference type="EMBL" id="CP150096">
    <property type="protein sequence ID" value="WZN45528.1"/>
    <property type="molecule type" value="Genomic_DNA"/>
</dbReference>
<feature type="DNA-binding region" description="OmpR/PhoB-type" evidence="7">
    <location>
        <begin position="127"/>
        <end position="225"/>
    </location>
</feature>
<accession>A0ABZ2Z1P9</accession>
<organism evidence="10 11">
    <name type="scientific">Chitinophaga caseinilytica</name>
    <dbReference type="NCBI Taxonomy" id="2267521"/>
    <lineage>
        <taxon>Bacteria</taxon>
        <taxon>Pseudomonadati</taxon>
        <taxon>Bacteroidota</taxon>
        <taxon>Chitinophagia</taxon>
        <taxon>Chitinophagales</taxon>
        <taxon>Chitinophagaceae</taxon>
        <taxon>Chitinophaga</taxon>
    </lineage>
</organism>
<evidence type="ECO:0000256" key="2">
    <source>
        <dbReference type="ARBA" id="ARBA00023012"/>
    </source>
</evidence>
<dbReference type="SUPFAM" id="SSF46894">
    <property type="entry name" value="C-terminal effector domain of the bipartite response regulators"/>
    <property type="match status" value="1"/>
</dbReference>
<dbReference type="CDD" id="cd00383">
    <property type="entry name" value="trans_reg_C"/>
    <property type="match status" value="1"/>
</dbReference>
<name>A0ABZ2Z1P9_9BACT</name>
<dbReference type="CDD" id="cd19935">
    <property type="entry name" value="REC_OmpR_CusR-like"/>
    <property type="match status" value="1"/>
</dbReference>
<dbReference type="InterPro" id="IPR039420">
    <property type="entry name" value="WalR-like"/>
</dbReference>
<dbReference type="SMART" id="SM00448">
    <property type="entry name" value="REC"/>
    <property type="match status" value="1"/>
</dbReference>
<dbReference type="Gene3D" id="6.10.250.690">
    <property type="match status" value="1"/>
</dbReference>
<evidence type="ECO:0000259" key="8">
    <source>
        <dbReference type="PROSITE" id="PS50110"/>
    </source>
</evidence>
<keyword evidence="3" id="KW-0805">Transcription regulation</keyword>
<protein>
    <submittedName>
        <fullName evidence="10">Response regulator transcription factor</fullName>
    </submittedName>
</protein>
<keyword evidence="4 7" id="KW-0238">DNA-binding</keyword>
<dbReference type="RefSeq" id="WP_341840280.1">
    <property type="nucleotide sequence ID" value="NZ_CP149792.1"/>
</dbReference>
<evidence type="ECO:0000256" key="6">
    <source>
        <dbReference type="PROSITE-ProRule" id="PRU00169"/>
    </source>
</evidence>
<feature type="modified residue" description="4-aspartylphosphate" evidence="6">
    <location>
        <position position="52"/>
    </location>
</feature>
<dbReference type="PANTHER" id="PTHR48111:SF22">
    <property type="entry name" value="REGULATOR OF RPOS"/>
    <property type="match status" value="1"/>
</dbReference>
<dbReference type="Proteomes" id="UP001449657">
    <property type="component" value="Chromosome"/>
</dbReference>
<evidence type="ECO:0000256" key="3">
    <source>
        <dbReference type="ARBA" id="ARBA00023015"/>
    </source>
</evidence>
<feature type="domain" description="OmpR/PhoB-type" evidence="9">
    <location>
        <begin position="127"/>
        <end position="225"/>
    </location>
</feature>
<evidence type="ECO:0000259" key="9">
    <source>
        <dbReference type="PROSITE" id="PS51755"/>
    </source>
</evidence>
<evidence type="ECO:0000256" key="4">
    <source>
        <dbReference type="ARBA" id="ARBA00023125"/>
    </source>
</evidence>
<dbReference type="PANTHER" id="PTHR48111">
    <property type="entry name" value="REGULATOR OF RPOS"/>
    <property type="match status" value="1"/>
</dbReference>
<gene>
    <name evidence="10" type="ORF">WJU22_21755</name>
</gene>
<evidence type="ECO:0000313" key="11">
    <source>
        <dbReference type="Proteomes" id="UP001449657"/>
    </source>
</evidence>
<dbReference type="InterPro" id="IPR036388">
    <property type="entry name" value="WH-like_DNA-bd_sf"/>
</dbReference>
<evidence type="ECO:0000313" key="10">
    <source>
        <dbReference type="EMBL" id="WZN45528.1"/>
    </source>
</evidence>
<dbReference type="InterPro" id="IPR011006">
    <property type="entry name" value="CheY-like_superfamily"/>
</dbReference>
<dbReference type="Gene3D" id="1.10.10.10">
    <property type="entry name" value="Winged helix-like DNA-binding domain superfamily/Winged helix DNA-binding domain"/>
    <property type="match status" value="1"/>
</dbReference>
<sequence>MNRILLTEDDSRVAAFIKKGLEENLYLAHVAGNGADALLEAASSDYDAIILDVMLPDMDGFDVCTLLRRRGITTPVIMLSALNSPEEKIRGLQCGADDYLSKPFLFEELLARIHAQLRRIEFNRGVTDMQRYAGIEINMAEQCAYRNGNDLQLSPREFKLLTFLVRNREKALSRAQIAQSVWDIHFSSNTNVVDVYINYLRRKLDKDYAHPLIHTIKGRGYMLKQKEHEPAS</sequence>
<keyword evidence="5" id="KW-0804">Transcription</keyword>
<dbReference type="InterPro" id="IPR001867">
    <property type="entry name" value="OmpR/PhoB-type_DNA-bd"/>
</dbReference>
<evidence type="ECO:0000256" key="5">
    <source>
        <dbReference type="ARBA" id="ARBA00023163"/>
    </source>
</evidence>
<keyword evidence="2" id="KW-0902">Two-component regulatory system</keyword>
<dbReference type="Pfam" id="PF00486">
    <property type="entry name" value="Trans_reg_C"/>
    <property type="match status" value="1"/>
</dbReference>
<feature type="domain" description="Response regulatory" evidence="8">
    <location>
        <begin position="3"/>
        <end position="117"/>
    </location>
</feature>
<evidence type="ECO:0000256" key="1">
    <source>
        <dbReference type="ARBA" id="ARBA00022553"/>
    </source>
</evidence>
<dbReference type="InterPro" id="IPR016032">
    <property type="entry name" value="Sig_transdc_resp-reg_C-effctor"/>
</dbReference>
<dbReference type="PROSITE" id="PS50110">
    <property type="entry name" value="RESPONSE_REGULATORY"/>
    <property type="match status" value="1"/>
</dbReference>
<dbReference type="SMART" id="SM00862">
    <property type="entry name" value="Trans_reg_C"/>
    <property type="match status" value="1"/>
</dbReference>
<reference evidence="10 11" key="1">
    <citation type="submission" date="2024-03" db="EMBL/GenBank/DDBJ databases">
        <title>Chitinophaga caseinilytica sp. nov., a casein hydrolysing bacterium isolated from forest soil.</title>
        <authorList>
            <person name="Lee D.S."/>
            <person name="Han D.M."/>
            <person name="Baek J.H."/>
            <person name="Choi D.G."/>
            <person name="Jeon J.H."/>
            <person name="Jeon C.O."/>
        </authorList>
    </citation>
    <scope>NUCLEOTIDE SEQUENCE [LARGE SCALE GENOMIC DNA]</scope>
    <source>
        <strain evidence="10 11">KACC 19118</strain>
    </source>
</reference>
<dbReference type="PROSITE" id="PS51755">
    <property type="entry name" value="OMPR_PHOB"/>
    <property type="match status" value="1"/>
</dbReference>
<proteinExistence type="predicted"/>